<organism evidence="1">
    <name type="scientific">Thermoleptolyngbya oregonensis NK1-22</name>
    <dbReference type="NCBI Taxonomy" id="2547457"/>
    <lineage>
        <taxon>Bacteria</taxon>
        <taxon>Bacillati</taxon>
        <taxon>Cyanobacteriota</taxon>
        <taxon>Cyanophyceae</taxon>
        <taxon>Oculatellales</taxon>
        <taxon>Oculatellaceae</taxon>
        <taxon>Thermoleptolyngbya</taxon>
    </lineage>
</organism>
<dbReference type="EMBL" id="CP053540">
    <property type="protein sequence ID" value="WOB45331.1"/>
    <property type="molecule type" value="Genomic_DNA"/>
</dbReference>
<name>A0AA96Y6S0_9CYAN</name>
<protein>
    <submittedName>
        <fullName evidence="1">Uncharacterized protein</fullName>
    </submittedName>
</protein>
<dbReference type="RefSeq" id="WP_316789196.1">
    <property type="nucleotide sequence ID" value="NZ_CP053540.1"/>
</dbReference>
<reference evidence="1" key="1">
    <citation type="submission" date="2020-05" db="EMBL/GenBank/DDBJ databases">
        <authorList>
            <person name="Zhu T."/>
            <person name="Keshari N."/>
            <person name="Lu X."/>
        </authorList>
    </citation>
    <scope>NUCLEOTIDE SEQUENCE</scope>
    <source>
        <strain evidence="1">NK1-22</strain>
    </source>
</reference>
<gene>
    <name evidence="1" type="ORF">HNI00_21000</name>
</gene>
<dbReference type="AlphaFoldDB" id="A0AA96Y6S0"/>
<proteinExistence type="predicted"/>
<sequence length="50" mass="5555">MCNVPKGIRGAIAQRCWCCQMKGDRRKVRVQGDEGRSPGFSACVWQNSSP</sequence>
<accession>A0AA96Y6S0</accession>
<dbReference type="KEGG" id="tog:HNI00_21000"/>
<evidence type="ECO:0000313" key="1">
    <source>
        <dbReference type="EMBL" id="WOB45331.1"/>
    </source>
</evidence>